<name>A9MC37_BRUC2</name>
<organism evidence="2 3">
    <name type="scientific">Brucella canis (strain ATCC 23365 / NCTC 10854 / RM-666)</name>
    <dbReference type="NCBI Taxonomy" id="483179"/>
    <lineage>
        <taxon>Bacteria</taxon>
        <taxon>Pseudomonadati</taxon>
        <taxon>Pseudomonadota</taxon>
        <taxon>Alphaproteobacteria</taxon>
        <taxon>Hyphomicrobiales</taxon>
        <taxon>Brucellaceae</taxon>
        <taxon>Brucella/Ochrobactrum group</taxon>
        <taxon>Brucella</taxon>
    </lineage>
</organism>
<dbReference type="Proteomes" id="UP000001385">
    <property type="component" value="Chromosome II"/>
</dbReference>
<gene>
    <name evidence="2" type="ordered locus">BCAN_B0758</name>
</gene>
<evidence type="ECO:0000256" key="1">
    <source>
        <dbReference type="SAM" id="MobiDB-lite"/>
    </source>
</evidence>
<accession>A9MC37</accession>
<dbReference type="KEGG" id="bcs:BCAN_B0758"/>
<dbReference type="AlphaFoldDB" id="A9MC37"/>
<dbReference type="HOGENOM" id="CLU_870637_0_0_5"/>
<sequence length="319" mass="35113">MGGSFAAHRADPVSLRRHVPDGGKTGAGSAVAQLVAFHLPLAEFLRNVGRDQFRQCAFKFDLCFGHRLSRRNHHLHSGSLCHVAFPLCRPWCIPAIPARLADDLTHRSGTGPVPPAGRLRVDRKCVSSWRGLYGFQHRLHCLDAAKLFRHHSARSGRGRVDGRGWPGQDAREGLPAALPASNRGDGNLHLYQCLERIRRGTDHAAPTGKLHASHSGLLAGCRALHGRMALCHGRNLPRHPARRHSFHLASALSHQGSCAGSRQINGEFHVQKTGLRRIACASIPRCPRRRHGLRFGPGASRAEWPDRRRRHRSTDPAGA</sequence>
<proteinExistence type="predicted"/>
<feature type="region of interest" description="Disordered" evidence="1">
    <location>
        <begin position="291"/>
        <end position="319"/>
    </location>
</feature>
<reference evidence="2 3" key="1">
    <citation type="submission" date="2007-10" db="EMBL/GenBank/DDBJ databases">
        <title>Brucella canis ATCC 23365 whole genome shotgun sequencing project.</title>
        <authorList>
            <person name="Setubal J.C."/>
            <person name="Bowns C."/>
            <person name="Boyle S."/>
            <person name="Crasta O.R."/>
            <person name="Czar M.J."/>
            <person name="Dharmanolla C."/>
            <person name="Gillespie J.J."/>
            <person name="Kenyon R.W."/>
            <person name="Lu J."/>
            <person name="Mane S."/>
            <person name="Mohapatra S."/>
            <person name="Nagrani S."/>
            <person name="Purkayastha A."/>
            <person name="Rajasimha H.K."/>
            <person name="Shallom J.M."/>
            <person name="Shallom S."/>
            <person name="Shukla M."/>
            <person name="Snyder E.E."/>
            <person name="Sobral B.W."/>
            <person name="Wattam A.R."/>
            <person name="Will R."/>
            <person name="Williams K."/>
            <person name="Yoo H."/>
            <person name="Bruce D."/>
            <person name="Detter C."/>
            <person name="Munk C."/>
            <person name="Brettin T.S."/>
        </authorList>
    </citation>
    <scope>NUCLEOTIDE SEQUENCE [LARGE SCALE GENOMIC DNA]</scope>
    <source>
        <strain evidence="3">ATCC 23365 / NCTC 10854 / RM-666</strain>
    </source>
</reference>
<evidence type="ECO:0000313" key="2">
    <source>
        <dbReference type="EMBL" id="ABX63924.1"/>
    </source>
</evidence>
<evidence type="ECO:0000313" key="3">
    <source>
        <dbReference type="Proteomes" id="UP000001385"/>
    </source>
</evidence>
<dbReference type="EMBL" id="CP000873">
    <property type="protein sequence ID" value="ABX63924.1"/>
    <property type="molecule type" value="Genomic_DNA"/>
</dbReference>
<keyword evidence="3" id="KW-1185">Reference proteome</keyword>
<protein>
    <submittedName>
        <fullName evidence="2">Uncharacterized protein</fullName>
    </submittedName>
</protein>